<name>A0A9E5T1I7_9GAMM</name>
<dbReference type="InterPro" id="IPR001623">
    <property type="entry name" value="DnaJ_domain"/>
</dbReference>
<dbReference type="SUPFAM" id="SSF46565">
    <property type="entry name" value="Chaperone J-domain"/>
    <property type="match status" value="1"/>
</dbReference>
<evidence type="ECO:0000256" key="1">
    <source>
        <dbReference type="ARBA" id="ARBA00023186"/>
    </source>
</evidence>
<keyword evidence="5" id="KW-1185">Reference proteome</keyword>
<dbReference type="PRINTS" id="PR00625">
    <property type="entry name" value="JDOMAIN"/>
</dbReference>
<dbReference type="Proteomes" id="UP000787472">
    <property type="component" value="Unassembled WGS sequence"/>
</dbReference>
<evidence type="ECO:0000313" key="4">
    <source>
        <dbReference type="EMBL" id="NHO67485.1"/>
    </source>
</evidence>
<dbReference type="FunFam" id="2.60.260.20:FF:000013">
    <property type="entry name" value="DnaJ subfamily B member 11"/>
    <property type="match status" value="1"/>
</dbReference>
<dbReference type="InterPro" id="IPR002939">
    <property type="entry name" value="DnaJ_C"/>
</dbReference>
<gene>
    <name evidence="4" type="ORF">G8770_18225</name>
</gene>
<dbReference type="EMBL" id="JAAONZ010000017">
    <property type="protein sequence ID" value="NHO67485.1"/>
    <property type="molecule type" value="Genomic_DNA"/>
</dbReference>
<sequence>MQFKDYYKVLGVKADADIKDIKAAYRKLARKYHPDMNAESGAEEKFKEVVEAYEVLKDTERRAEFDELRMYGQRSGDHFEPPPGWQQARGSRRAGEAQFGSDFSEFFNSMFGGGRQDFDFGGARQQHNRGRDIEIEMPVFLEDTLRDNLKNVEYQMTEFDGRQMKPVKKHLRVTIPKGVTEGERIRVKGQGEPAVGAGSPGDLYLHIRLVPHPLFDVQGHNLVITLPVAPWEAALGSKVTVPTLEGSIKLTVKPDSQSGHKLRVKGKGLKIKGTDRTGDLYAVIKIVMPPAANEKGRQLWQQLSETASFDPRAEWSSKT</sequence>
<feature type="domain" description="J" evidence="3">
    <location>
        <begin position="5"/>
        <end position="69"/>
    </location>
</feature>
<dbReference type="InterPro" id="IPR036869">
    <property type="entry name" value="J_dom_sf"/>
</dbReference>
<accession>A0A9E5T1I7</accession>
<dbReference type="GO" id="GO:0005737">
    <property type="term" value="C:cytoplasm"/>
    <property type="evidence" value="ECO:0007669"/>
    <property type="project" value="TreeGrafter"/>
</dbReference>
<dbReference type="GO" id="GO:0042026">
    <property type="term" value="P:protein refolding"/>
    <property type="evidence" value="ECO:0007669"/>
    <property type="project" value="TreeGrafter"/>
</dbReference>
<dbReference type="Pfam" id="PF00226">
    <property type="entry name" value="DnaJ"/>
    <property type="match status" value="1"/>
</dbReference>
<evidence type="ECO:0000259" key="3">
    <source>
        <dbReference type="PROSITE" id="PS50076"/>
    </source>
</evidence>
<dbReference type="Gene3D" id="2.60.260.20">
    <property type="entry name" value="Urease metallochaperone UreE, N-terminal domain"/>
    <property type="match status" value="2"/>
</dbReference>
<proteinExistence type="predicted"/>
<dbReference type="RefSeq" id="WP_167190277.1">
    <property type="nucleotide sequence ID" value="NZ_JAAONZ010000017.1"/>
</dbReference>
<feature type="region of interest" description="Disordered" evidence="2">
    <location>
        <begin position="73"/>
        <end position="94"/>
    </location>
</feature>
<dbReference type="CDD" id="cd10747">
    <property type="entry name" value="DnaJ_C"/>
    <property type="match status" value="1"/>
</dbReference>
<reference evidence="4" key="1">
    <citation type="submission" date="2020-03" db="EMBL/GenBank/DDBJ databases">
        <authorList>
            <person name="Guo F."/>
        </authorList>
    </citation>
    <scope>NUCLEOTIDE SEQUENCE</scope>
    <source>
        <strain evidence="4">JCM 30134</strain>
    </source>
</reference>
<dbReference type="GO" id="GO:0051082">
    <property type="term" value="F:unfolded protein binding"/>
    <property type="evidence" value="ECO:0007669"/>
    <property type="project" value="InterPro"/>
</dbReference>
<dbReference type="CDD" id="cd06257">
    <property type="entry name" value="DnaJ"/>
    <property type="match status" value="1"/>
</dbReference>
<organism evidence="4 5">
    <name type="scientific">Pseudomaricurvus hydrocarbonicus</name>
    <dbReference type="NCBI Taxonomy" id="1470433"/>
    <lineage>
        <taxon>Bacteria</taxon>
        <taxon>Pseudomonadati</taxon>
        <taxon>Pseudomonadota</taxon>
        <taxon>Gammaproteobacteria</taxon>
        <taxon>Cellvibrionales</taxon>
        <taxon>Cellvibrionaceae</taxon>
        <taxon>Pseudomaricurvus</taxon>
    </lineage>
</organism>
<dbReference type="Gene3D" id="1.10.287.110">
    <property type="entry name" value="DnaJ domain"/>
    <property type="match status" value="1"/>
</dbReference>
<dbReference type="Gene3D" id="1.20.5.460">
    <property type="entry name" value="Single helix bin"/>
    <property type="match status" value="1"/>
</dbReference>
<dbReference type="PANTHER" id="PTHR43096:SF52">
    <property type="entry name" value="DNAJ HOMOLOG 1, MITOCHONDRIAL-RELATED"/>
    <property type="match status" value="1"/>
</dbReference>
<dbReference type="PANTHER" id="PTHR43096">
    <property type="entry name" value="DNAJ HOMOLOG 1, MITOCHONDRIAL-RELATED"/>
    <property type="match status" value="1"/>
</dbReference>
<dbReference type="Pfam" id="PF01556">
    <property type="entry name" value="DnaJ_C"/>
    <property type="match status" value="1"/>
</dbReference>
<comment type="caution">
    <text evidence="4">The sequence shown here is derived from an EMBL/GenBank/DDBJ whole genome shotgun (WGS) entry which is preliminary data.</text>
</comment>
<dbReference type="SMART" id="SM00271">
    <property type="entry name" value="DnaJ"/>
    <property type="match status" value="1"/>
</dbReference>
<evidence type="ECO:0000313" key="5">
    <source>
        <dbReference type="Proteomes" id="UP000787472"/>
    </source>
</evidence>
<keyword evidence="1" id="KW-0143">Chaperone</keyword>
<dbReference type="PROSITE" id="PS50076">
    <property type="entry name" value="DNAJ_2"/>
    <property type="match status" value="1"/>
</dbReference>
<dbReference type="PROSITE" id="PS00636">
    <property type="entry name" value="DNAJ_1"/>
    <property type="match status" value="1"/>
</dbReference>
<evidence type="ECO:0000256" key="2">
    <source>
        <dbReference type="SAM" id="MobiDB-lite"/>
    </source>
</evidence>
<dbReference type="InterPro" id="IPR018253">
    <property type="entry name" value="DnaJ_domain_CS"/>
</dbReference>
<dbReference type="AlphaFoldDB" id="A0A9E5T1I7"/>
<protein>
    <submittedName>
        <fullName evidence="4">DnaJ domain-containing protein</fullName>
    </submittedName>
</protein>
<dbReference type="InterPro" id="IPR008971">
    <property type="entry name" value="HSP40/DnaJ_pept-bd"/>
</dbReference>
<dbReference type="SUPFAM" id="SSF49493">
    <property type="entry name" value="HSP40/DnaJ peptide-binding domain"/>
    <property type="match status" value="2"/>
</dbReference>